<dbReference type="Pfam" id="PF07532">
    <property type="entry name" value="Big_4"/>
    <property type="match status" value="2"/>
</dbReference>
<dbReference type="AlphaFoldDB" id="A0A2U3LR38"/>
<organism evidence="2 3">
    <name type="scientific">Candidatus Desulfosporosinus infrequens</name>
    <dbReference type="NCBI Taxonomy" id="2043169"/>
    <lineage>
        <taxon>Bacteria</taxon>
        <taxon>Bacillati</taxon>
        <taxon>Bacillota</taxon>
        <taxon>Clostridia</taxon>
        <taxon>Eubacteriales</taxon>
        <taxon>Desulfitobacteriaceae</taxon>
        <taxon>Desulfosporosinus</taxon>
    </lineage>
</organism>
<accession>A0A2U3LR38</accession>
<dbReference type="InterPro" id="IPR051922">
    <property type="entry name" value="Bact_Sporulation_Assoc"/>
</dbReference>
<dbReference type="Gene3D" id="3.80.10.10">
    <property type="entry name" value="Ribonuclease Inhibitor"/>
    <property type="match status" value="1"/>
</dbReference>
<evidence type="ECO:0000259" key="1">
    <source>
        <dbReference type="Pfam" id="PF07532"/>
    </source>
</evidence>
<dbReference type="InterPro" id="IPR011081">
    <property type="entry name" value="Big_4"/>
</dbReference>
<dbReference type="PROSITE" id="PS51450">
    <property type="entry name" value="LRR"/>
    <property type="match status" value="1"/>
</dbReference>
<feature type="domain" description="Bacterial Ig-like" evidence="1">
    <location>
        <begin position="313"/>
        <end position="371"/>
    </location>
</feature>
<sequence>MIGGLGALSANIETQLASLSISTTRIAGQDRYDTSVQIAKALGTSKGAFVTTGTDFPDAMSAAPIAAAQGMPILLVPPDSLPTTTQNYLNSSKLATLYVINGSNELSNNLVNQLPNAQVITGDDLYERNVNLIEQFSDDLNFDTIYVATGSDYPDALAASALAQKNQAPVILLQTDSVPDPVATLLSSKLINEINIIGGDAAISATVESSLPSLPDQIVSVAPVTDSVTDKTKYQLPKTVGATLTDSSTVQVPVTWTLSTVNTGQTAANNSVTTNNTSNTNTTYIYSGTITDYTGPVTLTLTVNPAVGTVVFDTINAEAVQGYSYAFPSVVSGTLSDNTVQQYPVSWNVSATDTSLYDIGSYTFQGTVAGVSQKVNLTLNVVANAPVNIADGNLAAVVRYQLTGLTYGNSLYLSDVLKITSLVANGKYISDLSGLENFKNLTDLELGYNSLTTAGIAPLKKLTQLKVLILNNNSISSFATLSTLTQLNSLYVTGNTTSDYSPLKAIYKNLVYSDFSV</sequence>
<gene>
    <name evidence="2" type="ORF">SBF1_7490001</name>
</gene>
<proteinExistence type="predicted"/>
<dbReference type="SUPFAM" id="SSF52075">
    <property type="entry name" value="Outer arm dynein light chain 1"/>
    <property type="match status" value="1"/>
</dbReference>
<dbReference type="Pfam" id="PF04122">
    <property type="entry name" value="CW_binding_2"/>
    <property type="match status" value="2"/>
</dbReference>
<name>A0A2U3LR38_9FIRM</name>
<evidence type="ECO:0000313" key="3">
    <source>
        <dbReference type="Proteomes" id="UP000238916"/>
    </source>
</evidence>
<dbReference type="InterPro" id="IPR007253">
    <property type="entry name" value="Cell_wall-bd_2"/>
</dbReference>
<feature type="domain" description="Bacterial Ig-like" evidence="1">
    <location>
        <begin position="222"/>
        <end position="263"/>
    </location>
</feature>
<dbReference type="PANTHER" id="PTHR30032">
    <property type="entry name" value="N-ACETYLMURAMOYL-L-ALANINE AMIDASE-RELATED"/>
    <property type="match status" value="1"/>
</dbReference>
<protein>
    <submittedName>
        <fullName evidence="2">Cell wall-binding protein</fullName>
    </submittedName>
</protein>
<dbReference type="InterPro" id="IPR001611">
    <property type="entry name" value="Leu-rich_rpt"/>
</dbReference>
<dbReference type="Pfam" id="PF13855">
    <property type="entry name" value="LRR_8"/>
    <property type="match status" value="1"/>
</dbReference>
<dbReference type="Proteomes" id="UP000238916">
    <property type="component" value="Unassembled WGS sequence"/>
</dbReference>
<dbReference type="PANTHER" id="PTHR30032:SF8">
    <property type="entry name" value="GERMINATION-SPECIFIC N-ACETYLMURAMOYL-L-ALANINE AMIDASE"/>
    <property type="match status" value="1"/>
</dbReference>
<dbReference type="Gene3D" id="3.40.50.12090">
    <property type="match status" value="1"/>
</dbReference>
<dbReference type="InterPro" id="IPR032675">
    <property type="entry name" value="LRR_dom_sf"/>
</dbReference>
<reference evidence="3" key="1">
    <citation type="submission" date="2018-02" db="EMBL/GenBank/DDBJ databases">
        <authorList>
            <person name="Hausmann B."/>
        </authorList>
    </citation>
    <scope>NUCLEOTIDE SEQUENCE [LARGE SCALE GENOMIC DNA]</scope>
    <source>
        <strain evidence="3">Peat soil MAG SbF1</strain>
    </source>
</reference>
<evidence type="ECO:0000313" key="2">
    <source>
        <dbReference type="EMBL" id="SPF54360.1"/>
    </source>
</evidence>
<dbReference type="EMBL" id="OMOF01000722">
    <property type="protein sequence ID" value="SPF54360.1"/>
    <property type="molecule type" value="Genomic_DNA"/>
</dbReference>